<feature type="transmembrane region" description="Helical" evidence="7">
    <location>
        <begin position="20"/>
        <end position="44"/>
    </location>
</feature>
<keyword evidence="6 7" id="KW-0472">Membrane</keyword>
<evidence type="ECO:0000313" key="9">
    <source>
        <dbReference type="EMBL" id="GAA4070430.1"/>
    </source>
</evidence>
<dbReference type="InterPro" id="IPR020846">
    <property type="entry name" value="MFS_dom"/>
</dbReference>
<feature type="transmembrane region" description="Helical" evidence="7">
    <location>
        <begin position="56"/>
        <end position="76"/>
    </location>
</feature>
<gene>
    <name evidence="9" type="ORF">GCM10022214_27500</name>
</gene>
<dbReference type="Proteomes" id="UP001500683">
    <property type="component" value="Unassembled WGS sequence"/>
</dbReference>
<dbReference type="CDD" id="cd17321">
    <property type="entry name" value="MFS_MMR_MDR_like"/>
    <property type="match status" value="1"/>
</dbReference>
<protein>
    <submittedName>
        <fullName evidence="9">MFS transporter</fullName>
    </submittedName>
</protein>
<evidence type="ECO:0000256" key="2">
    <source>
        <dbReference type="ARBA" id="ARBA00022448"/>
    </source>
</evidence>
<name>A0ABP7VNA0_9ACTN</name>
<keyword evidence="2" id="KW-0813">Transport</keyword>
<dbReference type="PANTHER" id="PTHR42718:SF47">
    <property type="entry name" value="METHYL VIOLOGEN RESISTANCE PROTEIN SMVA"/>
    <property type="match status" value="1"/>
</dbReference>
<sequence>MCAHAPSASSASSSAGPRQWAGLAVLALPTLLLSLDASVLHLAVPQLGADLAPGPTQMLWIIDVYGFVIAGLLVPMGVLGDRVGRRRLLTVGAAAFGAASVAAACSTGPEMLIAARTLMGVAGATLMPSTLSLIGTMFRDPRQRGLAVGLWALTFSAGFALGPVVGGVMLRHLWWGSVFLLAVPVMGLLLVAAPFLLPEHRVPGAGRLDPAAVALSLATTLPITYGVKELPVQGPRPAVVAAVVLGVVAGAAFVRRQRRSPAPMLDLRLFRDRALTGALTILLFGAAVGGGIYLFAAQYLQLVQGLSPLTAGLWLLPAAAALGVGSLVAPIAARRLRPGHVVAAGLVVAAAGFLLLAQADAVWGPPPVVAGLALVFLGSSPATALGTDLVVGSAPQDKAGAASALGETSTELGVALGVAVLGSAGTAVYRDRLGEAVPADARDTLAGAVSAAERLPAPVGDRLLASARDAFTAGMAAAALTCLVIALVLAVVAARALRHVPPAGRPER</sequence>
<dbReference type="InterPro" id="IPR036259">
    <property type="entry name" value="MFS_trans_sf"/>
</dbReference>
<reference evidence="10" key="1">
    <citation type="journal article" date="2019" name="Int. J. Syst. Evol. Microbiol.">
        <title>The Global Catalogue of Microorganisms (GCM) 10K type strain sequencing project: providing services to taxonomists for standard genome sequencing and annotation.</title>
        <authorList>
            <consortium name="The Broad Institute Genomics Platform"/>
            <consortium name="The Broad Institute Genome Sequencing Center for Infectious Disease"/>
            <person name="Wu L."/>
            <person name="Ma J."/>
        </authorList>
    </citation>
    <scope>NUCLEOTIDE SEQUENCE [LARGE SCALE GENOMIC DNA]</scope>
    <source>
        <strain evidence="10">JCM 16702</strain>
    </source>
</reference>
<evidence type="ECO:0000259" key="8">
    <source>
        <dbReference type="PROSITE" id="PS50850"/>
    </source>
</evidence>
<dbReference type="EMBL" id="BAAAZG010000016">
    <property type="protein sequence ID" value="GAA4070430.1"/>
    <property type="molecule type" value="Genomic_DNA"/>
</dbReference>
<feature type="transmembrane region" description="Helical" evidence="7">
    <location>
        <begin position="369"/>
        <end position="391"/>
    </location>
</feature>
<accession>A0ABP7VNA0</accession>
<feature type="transmembrane region" description="Helical" evidence="7">
    <location>
        <begin position="275"/>
        <end position="300"/>
    </location>
</feature>
<feature type="transmembrane region" description="Helical" evidence="7">
    <location>
        <begin position="174"/>
        <end position="196"/>
    </location>
</feature>
<feature type="transmembrane region" description="Helical" evidence="7">
    <location>
        <begin position="412"/>
        <end position="429"/>
    </location>
</feature>
<dbReference type="RefSeq" id="WP_344946128.1">
    <property type="nucleotide sequence ID" value="NZ_BAAAZG010000016.1"/>
</dbReference>
<dbReference type="PROSITE" id="PS50850">
    <property type="entry name" value="MFS"/>
    <property type="match status" value="1"/>
</dbReference>
<feature type="transmembrane region" description="Helical" evidence="7">
    <location>
        <begin position="470"/>
        <end position="497"/>
    </location>
</feature>
<dbReference type="PANTHER" id="PTHR42718">
    <property type="entry name" value="MAJOR FACILITATOR SUPERFAMILY MULTIDRUG TRANSPORTER MFSC"/>
    <property type="match status" value="1"/>
</dbReference>
<feature type="transmembrane region" description="Helical" evidence="7">
    <location>
        <begin position="146"/>
        <end position="168"/>
    </location>
</feature>
<feature type="transmembrane region" description="Helical" evidence="7">
    <location>
        <begin position="113"/>
        <end position="134"/>
    </location>
</feature>
<keyword evidence="10" id="KW-1185">Reference proteome</keyword>
<evidence type="ECO:0000256" key="1">
    <source>
        <dbReference type="ARBA" id="ARBA00004651"/>
    </source>
</evidence>
<keyword evidence="5 7" id="KW-1133">Transmembrane helix</keyword>
<dbReference type="Gene3D" id="1.20.1250.20">
    <property type="entry name" value="MFS general substrate transporter like domains"/>
    <property type="match status" value="1"/>
</dbReference>
<dbReference type="SUPFAM" id="SSF103473">
    <property type="entry name" value="MFS general substrate transporter"/>
    <property type="match status" value="1"/>
</dbReference>
<feature type="transmembrane region" description="Helical" evidence="7">
    <location>
        <begin position="312"/>
        <end position="333"/>
    </location>
</feature>
<proteinExistence type="predicted"/>
<evidence type="ECO:0000256" key="3">
    <source>
        <dbReference type="ARBA" id="ARBA00022475"/>
    </source>
</evidence>
<feature type="transmembrane region" description="Helical" evidence="7">
    <location>
        <begin position="340"/>
        <end position="357"/>
    </location>
</feature>
<keyword evidence="3" id="KW-1003">Cell membrane</keyword>
<comment type="caution">
    <text evidence="9">The sequence shown here is derived from an EMBL/GenBank/DDBJ whole genome shotgun (WGS) entry which is preliminary data.</text>
</comment>
<organism evidence="9 10">
    <name type="scientific">Actinomadura miaoliensis</name>
    <dbReference type="NCBI Taxonomy" id="430685"/>
    <lineage>
        <taxon>Bacteria</taxon>
        <taxon>Bacillati</taxon>
        <taxon>Actinomycetota</taxon>
        <taxon>Actinomycetes</taxon>
        <taxon>Streptosporangiales</taxon>
        <taxon>Thermomonosporaceae</taxon>
        <taxon>Actinomadura</taxon>
    </lineage>
</organism>
<comment type="subcellular location">
    <subcellularLocation>
        <location evidence="1">Cell membrane</location>
        <topology evidence="1">Multi-pass membrane protein</topology>
    </subcellularLocation>
</comment>
<evidence type="ECO:0000256" key="4">
    <source>
        <dbReference type="ARBA" id="ARBA00022692"/>
    </source>
</evidence>
<evidence type="ECO:0000313" key="10">
    <source>
        <dbReference type="Proteomes" id="UP001500683"/>
    </source>
</evidence>
<feature type="domain" description="Major facilitator superfamily (MFS) profile" evidence="8">
    <location>
        <begin position="22"/>
        <end position="496"/>
    </location>
</feature>
<evidence type="ECO:0000256" key="7">
    <source>
        <dbReference type="SAM" id="Phobius"/>
    </source>
</evidence>
<evidence type="ECO:0000256" key="5">
    <source>
        <dbReference type="ARBA" id="ARBA00022989"/>
    </source>
</evidence>
<evidence type="ECO:0000256" key="6">
    <source>
        <dbReference type="ARBA" id="ARBA00023136"/>
    </source>
</evidence>
<keyword evidence="4 7" id="KW-0812">Transmembrane</keyword>
<dbReference type="InterPro" id="IPR011701">
    <property type="entry name" value="MFS"/>
</dbReference>
<dbReference type="Pfam" id="PF07690">
    <property type="entry name" value="MFS_1"/>
    <property type="match status" value="1"/>
</dbReference>
<feature type="transmembrane region" description="Helical" evidence="7">
    <location>
        <begin position="237"/>
        <end position="254"/>
    </location>
</feature>
<feature type="transmembrane region" description="Helical" evidence="7">
    <location>
        <begin position="88"/>
        <end position="107"/>
    </location>
</feature>
<feature type="transmembrane region" description="Helical" evidence="7">
    <location>
        <begin position="208"/>
        <end position="225"/>
    </location>
</feature>